<feature type="compositionally biased region" description="Basic residues" evidence="1">
    <location>
        <begin position="24"/>
        <end position="34"/>
    </location>
</feature>
<dbReference type="Proteomes" id="UP000479000">
    <property type="component" value="Unassembled WGS sequence"/>
</dbReference>
<sequence length="54" mass="6234">METRPFHGQFDDERGAHAIGVNRTKLRRNSRKFRRVDASPASPSRQLKRNRDGG</sequence>
<dbReference type="AlphaFoldDB" id="A0A6H5HHE8"/>
<organism evidence="2 3">
    <name type="scientific">Nesidiocoris tenuis</name>
    <dbReference type="NCBI Taxonomy" id="355587"/>
    <lineage>
        <taxon>Eukaryota</taxon>
        <taxon>Metazoa</taxon>
        <taxon>Ecdysozoa</taxon>
        <taxon>Arthropoda</taxon>
        <taxon>Hexapoda</taxon>
        <taxon>Insecta</taxon>
        <taxon>Pterygota</taxon>
        <taxon>Neoptera</taxon>
        <taxon>Paraneoptera</taxon>
        <taxon>Hemiptera</taxon>
        <taxon>Heteroptera</taxon>
        <taxon>Panheteroptera</taxon>
        <taxon>Cimicomorpha</taxon>
        <taxon>Miridae</taxon>
        <taxon>Dicyphina</taxon>
        <taxon>Nesidiocoris</taxon>
    </lineage>
</organism>
<protein>
    <submittedName>
        <fullName evidence="2">Uncharacterized protein</fullName>
    </submittedName>
</protein>
<evidence type="ECO:0000256" key="1">
    <source>
        <dbReference type="SAM" id="MobiDB-lite"/>
    </source>
</evidence>
<name>A0A6H5HHE8_9HEMI</name>
<feature type="non-terminal residue" evidence="2">
    <location>
        <position position="54"/>
    </location>
</feature>
<evidence type="ECO:0000313" key="3">
    <source>
        <dbReference type="Proteomes" id="UP000479000"/>
    </source>
</evidence>
<reference evidence="2 3" key="1">
    <citation type="submission" date="2020-02" db="EMBL/GenBank/DDBJ databases">
        <authorList>
            <person name="Ferguson B K."/>
        </authorList>
    </citation>
    <scope>NUCLEOTIDE SEQUENCE [LARGE SCALE GENOMIC DNA]</scope>
</reference>
<dbReference type="EMBL" id="CADCXU010028927">
    <property type="protein sequence ID" value="CAB0015342.1"/>
    <property type="molecule type" value="Genomic_DNA"/>
</dbReference>
<keyword evidence="3" id="KW-1185">Reference proteome</keyword>
<gene>
    <name evidence="2" type="ORF">NTEN_LOCUS19682</name>
</gene>
<feature type="region of interest" description="Disordered" evidence="1">
    <location>
        <begin position="1"/>
        <end position="54"/>
    </location>
</feature>
<feature type="compositionally biased region" description="Basic and acidic residues" evidence="1">
    <location>
        <begin position="1"/>
        <end position="16"/>
    </location>
</feature>
<proteinExistence type="predicted"/>
<evidence type="ECO:0000313" key="2">
    <source>
        <dbReference type="EMBL" id="CAB0015342.1"/>
    </source>
</evidence>
<accession>A0A6H5HHE8</accession>